<keyword evidence="1" id="KW-0339">Growth factor</keyword>
<dbReference type="PANTHER" id="PTHR21719:SF1">
    <property type="entry name" value="FI06402P-RELATED"/>
    <property type="match status" value="1"/>
</dbReference>
<keyword evidence="2" id="KW-0732">Signal</keyword>
<feature type="chain" id="PRO_5032973209" description="Platelet-derived growth factor (PDGF) family profile domain-containing protein" evidence="2">
    <location>
        <begin position="20"/>
        <end position="136"/>
    </location>
</feature>
<evidence type="ECO:0000256" key="2">
    <source>
        <dbReference type="SAM" id="SignalP"/>
    </source>
</evidence>
<dbReference type="InterPro" id="IPR029034">
    <property type="entry name" value="Cystine-knot_cytokine"/>
</dbReference>
<dbReference type="EMBL" id="JAACXV010014493">
    <property type="protein sequence ID" value="KAF7266836.1"/>
    <property type="molecule type" value="Genomic_DNA"/>
</dbReference>
<organism evidence="4 5">
    <name type="scientific">Rhynchophorus ferrugineus</name>
    <name type="common">Red palm weevil</name>
    <name type="synonym">Curculio ferrugineus</name>
    <dbReference type="NCBI Taxonomy" id="354439"/>
    <lineage>
        <taxon>Eukaryota</taxon>
        <taxon>Metazoa</taxon>
        <taxon>Ecdysozoa</taxon>
        <taxon>Arthropoda</taxon>
        <taxon>Hexapoda</taxon>
        <taxon>Insecta</taxon>
        <taxon>Pterygota</taxon>
        <taxon>Neoptera</taxon>
        <taxon>Endopterygota</taxon>
        <taxon>Coleoptera</taxon>
        <taxon>Polyphaga</taxon>
        <taxon>Cucujiformia</taxon>
        <taxon>Curculionidae</taxon>
        <taxon>Dryophthorinae</taxon>
        <taxon>Rhynchophorus</taxon>
    </lineage>
</organism>
<dbReference type="Pfam" id="PF00341">
    <property type="entry name" value="PDGF"/>
    <property type="match status" value="1"/>
</dbReference>
<name>A0A834M3V1_RHYFE</name>
<dbReference type="GO" id="GO:0008083">
    <property type="term" value="F:growth factor activity"/>
    <property type="evidence" value="ECO:0007669"/>
    <property type="project" value="UniProtKB-KW"/>
</dbReference>
<dbReference type="Proteomes" id="UP000625711">
    <property type="component" value="Unassembled WGS sequence"/>
</dbReference>
<evidence type="ECO:0000313" key="5">
    <source>
        <dbReference type="Proteomes" id="UP000625711"/>
    </source>
</evidence>
<dbReference type="PANTHER" id="PTHR21719">
    <property type="entry name" value="FI06402P-RELATED"/>
    <property type="match status" value="1"/>
</dbReference>
<dbReference type="InterPro" id="IPR000072">
    <property type="entry name" value="PDGF/VEGF_dom"/>
</dbReference>
<dbReference type="AlphaFoldDB" id="A0A834M3V1"/>
<feature type="signal peptide" evidence="2">
    <location>
        <begin position="1"/>
        <end position="19"/>
    </location>
</feature>
<sequence>MYSSLRLVVCALMMTRAWGKHLSNDVVLDEVSSLPCEMSQSRAFAVHRLTGDIFTYSPPFIVLYRCRGSDCCKDQNQSCRPNSREKVTMSIKFDNESKFDLVNVSATNHTGCICKETIKRRPKKKDLEYHALDLIA</sequence>
<comment type="similarity">
    <text evidence="1">Belongs to the PDGF/VEGF growth factor family.</text>
</comment>
<dbReference type="PROSITE" id="PS50278">
    <property type="entry name" value="PDGF_2"/>
    <property type="match status" value="1"/>
</dbReference>
<feature type="domain" description="Platelet-derived growth factor (PDGF) family profile" evidence="3">
    <location>
        <begin position="50"/>
        <end position="119"/>
    </location>
</feature>
<dbReference type="GO" id="GO:0035099">
    <property type="term" value="P:hemocyte migration"/>
    <property type="evidence" value="ECO:0007669"/>
    <property type="project" value="TreeGrafter"/>
</dbReference>
<evidence type="ECO:0000256" key="1">
    <source>
        <dbReference type="RuleBase" id="RU003818"/>
    </source>
</evidence>
<dbReference type="SUPFAM" id="SSF57501">
    <property type="entry name" value="Cystine-knot cytokines"/>
    <property type="match status" value="1"/>
</dbReference>
<dbReference type="OrthoDB" id="6677701at2759"/>
<keyword evidence="5" id="KW-1185">Reference proteome</keyword>
<proteinExistence type="inferred from homology"/>
<dbReference type="SMART" id="SM00141">
    <property type="entry name" value="PDGF"/>
    <property type="match status" value="1"/>
</dbReference>
<comment type="caution">
    <text evidence="4">The sequence shown here is derived from an EMBL/GenBank/DDBJ whole genome shotgun (WGS) entry which is preliminary data.</text>
</comment>
<dbReference type="Gene3D" id="2.10.90.10">
    <property type="entry name" value="Cystine-knot cytokines"/>
    <property type="match status" value="1"/>
</dbReference>
<accession>A0A834M3V1</accession>
<gene>
    <name evidence="4" type="ORF">GWI33_019864</name>
</gene>
<dbReference type="GO" id="GO:0016020">
    <property type="term" value="C:membrane"/>
    <property type="evidence" value="ECO:0007669"/>
    <property type="project" value="InterPro"/>
</dbReference>
<evidence type="ECO:0000313" key="4">
    <source>
        <dbReference type="EMBL" id="KAF7266836.1"/>
    </source>
</evidence>
<evidence type="ECO:0000259" key="3">
    <source>
        <dbReference type="PROSITE" id="PS50278"/>
    </source>
</evidence>
<protein>
    <recommendedName>
        <fullName evidence="3">Platelet-derived growth factor (PDGF) family profile domain-containing protein</fullName>
    </recommendedName>
</protein>
<reference evidence="4" key="1">
    <citation type="submission" date="2020-08" db="EMBL/GenBank/DDBJ databases">
        <title>Genome sequencing and assembly of the red palm weevil Rhynchophorus ferrugineus.</title>
        <authorList>
            <person name="Dias G.B."/>
            <person name="Bergman C.M."/>
            <person name="Manee M."/>
        </authorList>
    </citation>
    <scope>NUCLEOTIDE SEQUENCE</scope>
    <source>
        <strain evidence="4">AA-2017</strain>
        <tissue evidence="4">Whole larva</tissue>
    </source>
</reference>